<evidence type="ECO:0000256" key="1">
    <source>
        <dbReference type="SAM" id="Coils"/>
    </source>
</evidence>
<feature type="domain" description="CARD" evidence="3">
    <location>
        <begin position="1"/>
        <end position="91"/>
    </location>
</feature>
<dbReference type="Proteomes" id="UP000663877">
    <property type="component" value="Unassembled WGS sequence"/>
</dbReference>
<dbReference type="PROSITE" id="PS50209">
    <property type="entry name" value="CARD"/>
    <property type="match status" value="1"/>
</dbReference>
<evidence type="ECO:0000313" key="6">
    <source>
        <dbReference type="Proteomes" id="UP000663832"/>
    </source>
</evidence>
<dbReference type="InterPro" id="IPR011029">
    <property type="entry name" value="DEATH-like_dom_sf"/>
</dbReference>
<name>A0A814KMA9_9BILA</name>
<gene>
    <name evidence="4" type="ORF">BJG266_LOCUS18752</name>
    <name evidence="5" type="ORF">QVE165_LOCUS33605</name>
</gene>
<keyword evidence="1" id="KW-0175">Coiled coil</keyword>
<reference evidence="4" key="1">
    <citation type="submission" date="2021-02" db="EMBL/GenBank/DDBJ databases">
        <authorList>
            <person name="Nowell W R."/>
        </authorList>
    </citation>
    <scope>NUCLEOTIDE SEQUENCE</scope>
</reference>
<proteinExistence type="predicted"/>
<evidence type="ECO:0000259" key="3">
    <source>
        <dbReference type="PROSITE" id="PS50209"/>
    </source>
</evidence>
<dbReference type="AlphaFoldDB" id="A0A814KMA9"/>
<dbReference type="EMBL" id="CAJNOM010000309">
    <property type="protein sequence ID" value="CAF1344080.1"/>
    <property type="molecule type" value="Genomic_DNA"/>
</dbReference>
<evidence type="ECO:0000313" key="5">
    <source>
        <dbReference type="EMBL" id="CAF1344080.1"/>
    </source>
</evidence>
<feature type="coiled-coil region" evidence="1">
    <location>
        <begin position="359"/>
        <end position="386"/>
    </location>
</feature>
<dbReference type="Gene3D" id="1.10.533.10">
    <property type="entry name" value="Death Domain, Fas"/>
    <property type="match status" value="1"/>
</dbReference>
<feature type="region of interest" description="Disordered" evidence="2">
    <location>
        <begin position="394"/>
        <end position="430"/>
    </location>
</feature>
<dbReference type="Proteomes" id="UP000663832">
    <property type="component" value="Unassembled WGS sequence"/>
</dbReference>
<evidence type="ECO:0000256" key="2">
    <source>
        <dbReference type="SAM" id="MobiDB-lite"/>
    </source>
</evidence>
<evidence type="ECO:0000313" key="4">
    <source>
        <dbReference type="EMBL" id="CAF1053523.1"/>
    </source>
</evidence>
<dbReference type="GO" id="GO:0042981">
    <property type="term" value="P:regulation of apoptotic process"/>
    <property type="evidence" value="ECO:0007669"/>
    <property type="project" value="InterPro"/>
</dbReference>
<dbReference type="EMBL" id="CAJNOI010000097">
    <property type="protein sequence ID" value="CAF1053523.1"/>
    <property type="molecule type" value="Genomic_DNA"/>
</dbReference>
<dbReference type="SUPFAM" id="SSF47986">
    <property type="entry name" value="DEATH domain"/>
    <property type="match status" value="1"/>
</dbReference>
<accession>A0A814KMA9</accession>
<protein>
    <recommendedName>
        <fullName evidence="3">CARD domain-containing protein</fullName>
    </recommendedName>
</protein>
<keyword evidence="6" id="KW-1185">Reference proteome</keyword>
<sequence>MVHSKKDILERYSAFLERNLILTDDLFHFLKHEKIFPDFVFDDIQSLSSPSEKNKKLLKSLIDNADVAFKKFVEGLIDTDQPFLGEFLENEDRKSLDSTDDPSEKVAIDDDMLKKCPGVDKLKADTREKLKVYLQEQLLRVYLHDTWKKRNQAKSLEVVNLKRQNYETQRRLSISVENDKQVIDNLKDALRREQVERQHKEQDLKELRNEVTRIQAEFQQRLSSQINMIDANTRSTFNMHDKMVMLTEWLQSLDELFNKNIIQSGIDSDSMDQLERKLKRYKSEIESLSSRGIGTDKLKDELYEAVYTSRYLPIEDHKNKSFHQLLLRLYGSNQVTELAKICTKDVLEANKDRDHANDIRKRDERIDELTHINKELNEEIERLKATIEAGKKPAWRPVPASIPAARDPGKNRQVLKPSSIQPGTKPGPTW</sequence>
<organism evidence="4 7">
    <name type="scientific">Adineta steineri</name>
    <dbReference type="NCBI Taxonomy" id="433720"/>
    <lineage>
        <taxon>Eukaryota</taxon>
        <taxon>Metazoa</taxon>
        <taxon>Spiralia</taxon>
        <taxon>Gnathifera</taxon>
        <taxon>Rotifera</taxon>
        <taxon>Eurotatoria</taxon>
        <taxon>Bdelloidea</taxon>
        <taxon>Adinetida</taxon>
        <taxon>Adinetidae</taxon>
        <taxon>Adineta</taxon>
    </lineage>
</organism>
<dbReference type="OrthoDB" id="1357022at2759"/>
<dbReference type="InterPro" id="IPR001315">
    <property type="entry name" value="CARD"/>
</dbReference>
<evidence type="ECO:0000313" key="7">
    <source>
        <dbReference type="Proteomes" id="UP000663877"/>
    </source>
</evidence>
<feature type="coiled-coil region" evidence="1">
    <location>
        <begin position="176"/>
        <end position="217"/>
    </location>
</feature>
<comment type="caution">
    <text evidence="4">The sequence shown here is derived from an EMBL/GenBank/DDBJ whole genome shotgun (WGS) entry which is preliminary data.</text>
</comment>